<dbReference type="AlphaFoldDB" id="A0A193LI74"/>
<dbReference type="FunFam" id="3.40.1010.10:FF:000007">
    <property type="entry name" value="Ribosomal RNA small subunit methyltransferase I"/>
    <property type="match status" value="1"/>
</dbReference>
<feature type="domain" description="Tetrapyrrole methylase" evidence="7">
    <location>
        <begin position="5"/>
        <end position="205"/>
    </location>
</feature>
<dbReference type="KEGG" id="woc:BA177_14215"/>
<dbReference type="STRING" id="1548547.BA177_14215"/>
<dbReference type="PANTHER" id="PTHR46111">
    <property type="entry name" value="RIBOSOMAL RNA SMALL SUBUNIT METHYLTRANSFERASE I"/>
    <property type="match status" value="1"/>
</dbReference>
<dbReference type="InterPro" id="IPR014776">
    <property type="entry name" value="4pyrrole_Mease_sub2"/>
</dbReference>
<organism evidence="9 10">
    <name type="scientific">Woeseia oceani</name>
    <dbReference type="NCBI Taxonomy" id="1548547"/>
    <lineage>
        <taxon>Bacteria</taxon>
        <taxon>Pseudomonadati</taxon>
        <taxon>Pseudomonadota</taxon>
        <taxon>Gammaproteobacteria</taxon>
        <taxon>Woeseiales</taxon>
        <taxon>Woeseiaceae</taxon>
        <taxon>Woeseia</taxon>
    </lineage>
</organism>
<keyword evidence="1 6" id="KW-0963">Cytoplasm</keyword>
<dbReference type="CDD" id="cd11648">
    <property type="entry name" value="RsmI"/>
    <property type="match status" value="1"/>
</dbReference>
<comment type="catalytic activity">
    <reaction evidence="6">
        <text>cytidine(1402) in 16S rRNA + S-adenosyl-L-methionine = 2'-O-methylcytidine(1402) in 16S rRNA + S-adenosyl-L-homocysteine + H(+)</text>
        <dbReference type="Rhea" id="RHEA:42924"/>
        <dbReference type="Rhea" id="RHEA-COMP:10285"/>
        <dbReference type="Rhea" id="RHEA-COMP:10286"/>
        <dbReference type="ChEBI" id="CHEBI:15378"/>
        <dbReference type="ChEBI" id="CHEBI:57856"/>
        <dbReference type="ChEBI" id="CHEBI:59789"/>
        <dbReference type="ChEBI" id="CHEBI:74495"/>
        <dbReference type="ChEBI" id="CHEBI:82748"/>
        <dbReference type="EC" id="2.1.1.198"/>
    </reaction>
</comment>
<gene>
    <name evidence="6" type="primary">rsmI</name>
    <name evidence="9" type="ORF">BA177_14215</name>
</gene>
<evidence type="ECO:0000256" key="1">
    <source>
        <dbReference type="ARBA" id="ARBA00022490"/>
    </source>
</evidence>
<accession>A0A193LI74</accession>
<dbReference type="Pfam" id="PF00590">
    <property type="entry name" value="TP_methylase"/>
    <property type="match status" value="1"/>
</dbReference>
<dbReference type="PROSITE" id="PS01296">
    <property type="entry name" value="RSMI"/>
    <property type="match status" value="1"/>
</dbReference>
<dbReference type="InterPro" id="IPR035996">
    <property type="entry name" value="4pyrrol_Methylase_sf"/>
</dbReference>
<comment type="function">
    <text evidence="6">Catalyzes the 2'-O-methylation of the ribose of cytidine 1402 (C1402) in 16S rRNA.</text>
</comment>
<keyword evidence="4 6" id="KW-0808">Transferase</keyword>
<dbReference type="InterPro" id="IPR053910">
    <property type="entry name" value="RsmI_HTH"/>
</dbReference>
<evidence type="ECO:0000256" key="4">
    <source>
        <dbReference type="ARBA" id="ARBA00022679"/>
    </source>
</evidence>
<dbReference type="SUPFAM" id="SSF53790">
    <property type="entry name" value="Tetrapyrrole methylase"/>
    <property type="match status" value="1"/>
</dbReference>
<evidence type="ECO:0000256" key="3">
    <source>
        <dbReference type="ARBA" id="ARBA00022603"/>
    </source>
</evidence>
<dbReference type="HAMAP" id="MF_01877">
    <property type="entry name" value="16SrRNA_methyltr_I"/>
    <property type="match status" value="1"/>
</dbReference>
<proteinExistence type="inferred from homology"/>
<feature type="domain" description="RsmI HTH" evidence="8">
    <location>
        <begin position="235"/>
        <end position="276"/>
    </location>
</feature>
<dbReference type="OrthoDB" id="9809084at2"/>
<evidence type="ECO:0000256" key="5">
    <source>
        <dbReference type="ARBA" id="ARBA00022691"/>
    </source>
</evidence>
<evidence type="ECO:0000259" key="7">
    <source>
        <dbReference type="Pfam" id="PF00590"/>
    </source>
</evidence>
<reference evidence="9 10" key="1">
    <citation type="submission" date="2016-06" db="EMBL/GenBank/DDBJ databases">
        <title>Complete genome sequence of a deep-branching marine Gamma Proteobacterium Woeseia oceani type strain XK5.</title>
        <authorList>
            <person name="Mu D."/>
            <person name="Du Z."/>
        </authorList>
    </citation>
    <scope>NUCLEOTIDE SEQUENCE [LARGE SCALE GENOMIC DNA]</scope>
    <source>
        <strain evidence="9 10">XK5</strain>
    </source>
</reference>
<sequence length="286" mass="30666">MTDGTLFVVATPIGNLEDLSPRARQILREVELVASEDTRRTGRLLSHFGIRTAQVALHEHNEAAASERIIEALGEGRSVALVSDAGTPLISDPGYRLLRSAHDAGKTVSPIPGPSALVAALSVAGLATDRFCFEGFLPAKSHARRVRLTALKNEQRTLVFYEAVHRISATIADMRDILGATRDAFIGRELSKLHEQCVLAPLDNLAEKLAAGGIPAKGEFVIVVAGAPESVEPGGLDTDTLLRRLAPLMPPRQAAEIVAEASGQRRNAVYQRMLELTGHEAPKEPS</sequence>
<dbReference type="PIRSF" id="PIRSF005917">
    <property type="entry name" value="MTase_YraL"/>
    <property type="match status" value="1"/>
</dbReference>
<dbReference type="GO" id="GO:0005737">
    <property type="term" value="C:cytoplasm"/>
    <property type="evidence" value="ECO:0007669"/>
    <property type="project" value="UniProtKB-SubCell"/>
</dbReference>
<dbReference type="NCBIfam" id="TIGR00096">
    <property type="entry name" value="16S rRNA (cytidine(1402)-2'-O)-methyltransferase"/>
    <property type="match status" value="1"/>
</dbReference>
<evidence type="ECO:0000259" key="8">
    <source>
        <dbReference type="Pfam" id="PF23016"/>
    </source>
</evidence>
<protein>
    <recommendedName>
        <fullName evidence="6">Ribosomal RNA small subunit methyltransferase I</fullName>
        <ecNumber evidence="6">2.1.1.198</ecNumber>
    </recommendedName>
    <alternativeName>
        <fullName evidence="6">16S rRNA 2'-O-ribose C1402 methyltransferase</fullName>
    </alternativeName>
    <alternativeName>
        <fullName evidence="6">rRNA (cytidine-2'-O-)-methyltransferase RsmI</fullName>
    </alternativeName>
</protein>
<evidence type="ECO:0000313" key="10">
    <source>
        <dbReference type="Proteomes" id="UP000092695"/>
    </source>
</evidence>
<dbReference type="Proteomes" id="UP000092695">
    <property type="component" value="Chromosome"/>
</dbReference>
<dbReference type="InterPro" id="IPR014777">
    <property type="entry name" value="4pyrrole_Mease_sub1"/>
</dbReference>
<dbReference type="PANTHER" id="PTHR46111:SF1">
    <property type="entry name" value="RIBOSOMAL RNA SMALL SUBUNIT METHYLTRANSFERASE I"/>
    <property type="match status" value="1"/>
</dbReference>
<dbReference type="InterPro" id="IPR008189">
    <property type="entry name" value="rRNA_ssu_MeTfrase_I"/>
</dbReference>
<dbReference type="InterPro" id="IPR000878">
    <property type="entry name" value="4pyrrol_Mease"/>
</dbReference>
<keyword evidence="5 6" id="KW-0949">S-adenosyl-L-methionine</keyword>
<dbReference type="Gene3D" id="3.40.1010.10">
    <property type="entry name" value="Cobalt-precorrin-4 Transmethylase, Domain 1"/>
    <property type="match status" value="1"/>
</dbReference>
<dbReference type="GO" id="GO:0070677">
    <property type="term" value="F:rRNA (cytosine-2'-O-)-methyltransferase activity"/>
    <property type="evidence" value="ECO:0007669"/>
    <property type="project" value="UniProtKB-UniRule"/>
</dbReference>
<comment type="similarity">
    <text evidence="6">Belongs to the methyltransferase superfamily. RsmI family.</text>
</comment>
<dbReference type="EMBL" id="CP016268">
    <property type="protein sequence ID" value="ANO52191.1"/>
    <property type="molecule type" value="Genomic_DNA"/>
</dbReference>
<name>A0A193LI74_9GAMM</name>
<keyword evidence="3 6" id="KW-0489">Methyltransferase</keyword>
<dbReference type="EC" id="2.1.1.198" evidence="6"/>
<evidence type="ECO:0000313" key="9">
    <source>
        <dbReference type="EMBL" id="ANO52191.1"/>
    </source>
</evidence>
<dbReference type="InterPro" id="IPR018063">
    <property type="entry name" value="SAM_MeTrfase_RsmI_CS"/>
</dbReference>
<keyword evidence="10" id="KW-1185">Reference proteome</keyword>
<keyword evidence="2 6" id="KW-0698">rRNA processing</keyword>
<evidence type="ECO:0000256" key="2">
    <source>
        <dbReference type="ARBA" id="ARBA00022552"/>
    </source>
</evidence>
<dbReference type="RefSeq" id="WP_068617283.1">
    <property type="nucleotide sequence ID" value="NZ_CP016268.1"/>
</dbReference>
<dbReference type="FunFam" id="3.30.950.10:FF:000002">
    <property type="entry name" value="Ribosomal RNA small subunit methyltransferase I"/>
    <property type="match status" value="1"/>
</dbReference>
<comment type="subcellular location">
    <subcellularLocation>
        <location evidence="6">Cytoplasm</location>
    </subcellularLocation>
</comment>
<evidence type="ECO:0000256" key="6">
    <source>
        <dbReference type="HAMAP-Rule" id="MF_01877"/>
    </source>
</evidence>
<dbReference type="Gene3D" id="3.30.950.10">
    <property type="entry name" value="Methyltransferase, Cobalt-precorrin-4 Transmethylase, Domain 2"/>
    <property type="match status" value="1"/>
</dbReference>
<dbReference type="Pfam" id="PF23016">
    <property type="entry name" value="RsmI_C"/>
    <property type="match status" value="1"/>
</dbReference>